<reference evidence="1 2" key="1">
    <citation type="submission" date="2020-02" db="EMBL/GenBank/DDBJ databases">
        <authorList>
            <person name="Ma Q."/>
            <person name="Huang Y."/>
            <person name="Song X."/>
            <person name="Pei D."/>
        </authorList>
    </citation>
    <scope>NUCLEOTIDE SEQUENCE [LARGE SCALE GENOMIC DNA]</scope>
    <source>
        <strain evidence="1">Sxm20200214</strain>
        <tissue evidence="1">Leaf</tissue>
    </source>
</reference>
<sequence>METFLLGLVDLHNNKLTGPIPPQIGRLKRLKVLETLVCVFGFVPCVCMTQNCWCDSIA</sequence>
<keyword evidence="2" id="KW-1185">Reference proteome</keyword>
<dbReference type="Gene3D" id="3.80.10.10">
    <property type="entry name" value="Ribonuclease Inhibitor"/>
    <property type="match status" value="1"/>
</dbReference>
<dbReference type="OrthoDB" id="1932551at2759"/>
<dbReference type="Proteomes" id="UP000886595">
    <property type="component" value="Unassembled WGS sequence"/>
</dbReference>
<comment type="caution">
    <text evidence="1">The sequence shown here is derived from an EMBL/GenBank/DDBJ whole genome shotgun (WGS) entry which is preliminary data.</text>
</comment>
<name>A0A8X7Q4L2_BRACI</name>
<dbReference type="InterPro" id="IPR032675">
    <property type="entry name" value="LRR_dom_sf"/>
</dbReference>
<organism evidence="1 2">
    <name type="scientific">Brassica carinata</name>
    <name type="common">Ethiopian mustard</name>
    <name type="synonym">Abyssinian cabbage</name>
    <dbReference type="NCBI Taxonomy" id="52824"/>
    <lineage>
        <taxon>Eukaryota</taxon>
        <taxon>Viridiplantae</taxon>
        <taxon>Streptophyta</taxon>
        <taxon>Embryophyta</taxon>
        <taxon>Tracheophyta</taxon>
        <taxon>Spermatophyta</taxon>
        <taxon>Magnoliopsida</taxon>
        <taxon>eudicotyledons</taxon>
        <taxon>Gunneridae</taxon>
        <taxon>Pentapetalae</taxon>
        <taxon>rosids</taxon>
        <taxon>malvids</taxon>
        <taxon>Brassicales</taxon>
        <taxon>Brassicaceae</taxon>
        <taxon>Brassiceae</taxon>
        <taxon>Brassica</taxon>
    </lineage>
</organism>
<gene>
    <name evidence="1" type="ORF">Bca52824_070640</name>
</gene>
<protein>
    <submittedName>
        <fullName evidence="1">Uncharacterized protein</fullName>
    </submittedName>
</protein>
<dbReference type="AlphaFoldDB" id="A0A8X7Q4L2"/>
<dbReference type="EMBL" id="JAAMPC010000014">
    <property type="protein sequence ID" value="KAG2263561.1"/>
    <property type="molecule type" value="Genomic_DNA"/>
</dbReference>
<accession>A0A8X7Q4L2</accession>
<proteinExistence type="predicted"/>
<evidence type="ECO:0000313" key="2">
    <source>
        <dbReference type="Proteomes" id="UP000886595"/>
    </source>
</evidence>
<evidence type="ECO:0000313" key="1">
    <source>
        <dbReference type="EMBL" id="KAG2263561.1"/>
    </source>
</evidence>